<keyword evidence="4" id="KW-0378">Hydrolase</keyword>
<dbReference type="InterPro" id="IPR016193">
    <property type="entry name" value="Cytidine_deaminase-like"/>
</dbReference>
<dbReference type="PATRIC" id="fig|1618677.3.peg.398"/>
<dbReference type="GO" id="GO:0004132">
    <property type="term" value="F:dCMP deaminase activity"/>
    <property type="evidence" value="ECO:0007669"/>
    <property type="project" value="TreeGrafter"/>
</dbReference>
<evidence type="ECO:0000256" key="5">
    <source>
        <dbReference type="ARBA" id="ARBA00022833"/>
    </source>
</evidence>
<evidence type="ECO:0000256" key="4">
    <source>
        <dbReference type="ARBA" id="ARBA00022801"/>
    </source>
</evidence>
<feature type="domain" description="CMP/dCMP-type deaminase" evidence="6">
    <location>
        <begin position="11"/>
        <end position="142"/>
    </location>
</feature>
<dbReference type="PANTHER" id="PTHR11086">
    <property type="entry name" value="DEOXYCYTIDYLATE DEAMINASE-RELATED"/>
    <property type="match status" value="1"/>
</dbReference>
<evidence type="ECO:0000259" key="6">
    <source>
        <dbReference type="PROSITE" id="PS51747"/>
    </source>
</evidence>
<dbReference type="GO" id="GO:0005737">
    <property type="term" value="C:cytoplasm"/>
    <property type="evidence" value="ECO:0007669"/>
    <property type="project" value="TreeGrafter"/>
</dbReference>
<comment type="caution">
    <text evidence="7">The sequence shown here is derived from an EMBL/GenBank/DDBJ whole genome shotgun (WGS) entry which is preliminary data.</text>
</comment>
<dbReference type="InterPro" id="IPR035105">
    <property type="entry name" value="Deoxycytidylate_deaminase_dom"/>
</dbReference>
<comment type="similarity">
    <text evidence="2">Belongs to the cytidine and deoxycytidylate deaminase family.</text>
</comment>
<dbReference type="EMBL" id="LCCW01000020">
    <property type="protein sequence ID" value="KKS42108.1"/>
    <property type="molecule type" value="Genomic_DNA"/>
</dbReference>
<protein>
    <submittedName>
        <fullName evidence="7">CMP/dCMP deaminase zinc-binding protein</fullName>
    </submittedName>
</protein>
<proteinExistence type="inferred from homology"/>
<gene>
    <name evidence="7" type="ORF">UV02_C0020G0019</name>
</gene>
<accession>A0A0G1BXI8</accession>
<dbReference type="PROSITE" id="PS00903">
    <property type="entry name" value="CYT_DCMP_DEAMINASES_1"/>
    <property type="match status" value="1"/>
</dbReference>
<dbReference type="PROSITE" id="PS51747">
    <property type="entry name" value="CYT_DCMP_DEAMINASES_2"/>
    <property type="match status" value="1"/>
</dbReference>
<organism evidence="7 8">
    <name type="scientific">Candidatus Kuenenbacteria bacterium GW2011_GWA2_42_15</name>
    <dbReference type="NCBI Taxonomy" id="1618677"/>
    <lineage>
        <taxon>Bacteria</taxon>
        <taxon>Candidatus Kueneniibacteriota</taxon>
    </lineage>
</organism>
<comment type="cofactor">
    <cofactor evidence="1">
        <name>Zn(2+)</name>
        <dbReference type="ChEBI" id="CHEBI:29105"/>
    </cofactor>
</comment>
<dbReference type="Pfam" id="PF00383">
    <property type="entry name" value="dCMP_cyt_deam_1"/>
    <property type="match status" value="1"/>
</dbReference>
<dbReference type="SUPFAM" id="SSF53927">
    <property type="entry name" value="Cytidine deaminase-like"/>
    <property type="match status" value="1"/>
</dbReference>
<evidence type="ECO:0000313" key="7">
    <source>
        <dbReference type="EMBL" id="KKS42108.1"/>
    </source>
</evidence>
<dbReference type="Gene3D" id="3.40.140.10">
    <property type="entry name" value="Cytidine Deaminase, domain 2"/>
    <property type="match status" value="1"/>
</dbReference>
<dbReference type="InterPro" id="IPR015517">
    <property type="entry name" value="dCMP_deaminase-rel"/>
</dbReference>
<dbReference type="AlphaFoldDB" id="A0A0G1BXI8"/>
<name>A0A0G1BXI8_9BACT</name>
<evidence type="ECO:0000313" key="8">
    <source>
        <dbReference type="Proteomes" id="UP000034516"/>
    </source>
</evidence>
<sequence>MPEERKHYRPSWDDYFMAVAKIIATRGTCDRLYSGAVLVKDNRIISTGYNGAPPGLPHCYDVGHLMEEGHCVRTIHGEHNVLLQAAVQGGTSTVGSTLYTKYNPCIHCCKYVVACGVKRVVITKVYRNSKAVDYLREAGVRVDIYQEDPKWREEVLKIFNEDIPERINEGEIKFEEK</sequence>
<dbReference type="PANTHER" id="PTHR11086:SF18">
    <property type="entry name" value="DEOXYCYTIDYLATE DEAMINASE"/>
    <property type="match status" value="1"/>
</dbReference>
<dbReference type="CDD" id="cd01286">
    <property type="entry name" value="deoxycytidylate_deaminase"/>
    <property type="match status" value="1"/>
</dbReference>
<evidence type="ECO:0000256" key="1">
    <source>
        <dbReference type="ARBA" id="ARBA00001947"/>
    </source>
</evidence>
<dbReference type="InterPro" id="IPR016192">
    <property type="entry name" value="APOBEC/CMP_deaminase_Zn-bd"/>
</dbReference>
<evidence type="ECO:0000256" key="2">
    <source>
        <dbReference type="ARBA" id="ARBA00006576"/>
    </source>
</evidence>
<dbReference type="Proteomes" id="UP000034516">
    <property type="component" value="Unassembled WGS sequence"/>
</dbReference>
<dbReference type="GO" id="GO:0008270">
    <property type="term" value="F:zinc ion binding"/>
    <property type="evidence" value="ECO:0007669"/>
    <property type="project" value="InterPro"/>
</dbReference>
<keyword evidence="3" id="KW-0479">Metal-binding</keyword>
<reference evidence="7 8" key="1">
    <citation type="journal article" date="2015" name="Nature">
        <title>rRNA introns, odd ribosomes, and small enigmatic genomes across a large radiation of phyla.</title>
        <authorList>
            <person name="Brown C.T."/>
            <person name="Hug L.A."/>
            <person name="Thomas B.C."/>
            <person name="Sharon I."/>
            <person name="Castelle C.J."/>
            <person name="Singh A."/>
            <person name="Wilkins M.J."/>
            <person name="Williams K.H."/>
            <person name="Banfield J.F."/>
        </authorList>
    </citation>
    <scope>NUCLEOTIDE SEQUENCE [LARGE SCALE GENOMIC DNA]</scope>
</reference>
<dbReference type="InterPro" id="IPR002125">
    <property type="entry name" value="CMP_dCMP_dom"/>
</dbReference>
<keyword evidence="5" id="KW-0862">Zinc</keyword>
<evidence type="ECO:0000256" key="3">
    <source>
        <dbReference type="ARBA" id="ARBA00022723"/>
    </source>
</evidence>